<protein>
    <submittedName>
        <fullName evidence="4">Uncharacterized protein</fullName>
    </submittedName>
</protein>
<dbReference type="PROSITE" id="PS51155">
    <property type="entry name" value="CHIT_BIND_RR_2"/>
    <property type="match status" value="1"/>
</dbReference>
<dbReference type="AlphaFoldDB" id="A0AAV4VCZ6"/>
<evidence type="ECO:0000256" key="2">
    <source>
        <dbReference type="ARBA" id="ARBA00022460"/>
    </source>
</evidence>
<evidence type="ECO:0000313" key="5">
    <source>
        <dbReference type="Proteomes" id="UP001054945"/>
    </source>
</evidence>
<name>A0AAV4VCZ6_CAEEX</name>
<dbReference type="GO" id="GO:0062129">
    <property type="term" value="C:chitin-based extracellular matrix"/>
    <property type="evidence" value="ECO:0007669"/>
    <property type="project" value="TreeGrafter"/>
</dbReference>
<dbReference type="Proteomes" id="UP001054945">
    <property type="component" value="Unassembled WGS sequence"/>
</dbReference>
<accession>A0AAV4VCZ6</accession>
<dbReference type="PROSITE" id="PS00233">
    <property type="entry name" value="CHIT_BIND_RR_1"/>
    <property type="match status" value="1"/>
</dbReference>
<evidence type="ECO:0000313" key="4">
    <source>
        <dbReference type="EMBL" id="GIY67888.1"/>
    </source>
</evidence>
<proteinExistence type="predicted"/>
<dbReference type="InterPro" id="IPR000618">
    <property type="entry name" value="Insect_cuticle"/>
</dbReference>
<sequence>MNFSHSKSLPLLDDSERDLFVMPLSQSEARMDYKRFFKYFTADSNRFVFCWRDAAIGKRGFRRKGINLENPTRNSCSFPHTVLSTTIQKYLPNLTTSAEVHDNHGDQWRSEVSDGFGHVHGSYGFVDSDGMRREVKYVADDGGFRAHIKTNEPGMDMPNPADVVVFGRSSIRLRRFRLWT</sequence>
<dbReference type="EMBL" id="BPLR01014290">
    <property type="protein sequence ID" value="GIY67888.1"/>
    <property type="molecule type" value="Genomic_DNA"/>
</dbReference>
<dbReference type="InterPro" id="IPR050468">
    <property type="entry name" value="Cuticle_Struct_Prot"/>
</dbReference>
<comment type="function">
    <text evidence="1">Component of the rigid cuticle of the spider.</text>
</comment>
<comment type="caution">
    <text evidence="4">The sequence shown here is derived from an EMBL/GenBank/DDBJ whole genome shotgun (WGS) entry which is preliminary data.</text>
</comment>
<keyword evidence="5" id="KW-1185">Reference proteome</keyword>
<evidence type="ECO:0000256" key="1">
    <source>
        <dbReference type="ARBA" id="ARBA00002980"/>
    </source>
</evidence>
<dbReference type="PANTHER" id="PTHR10380:SF235">
    <property type="entry name" value="CUTICULAR PROTEIN 73D, ISOFORM B"/>
    <property type="match status" value="1"/>
</dbReference>
<dbReference type="InterPro" id="IPR031311">
    <property type="entry name" value="CHIT_BIND_RR_consensus"/>
</dbReference>
<dbReference type="PANTHER" id="PTHR10380">
    <property type="entry name" value="CUTICLE PROTEIN"/>
    <property type="match status" value="1"/>
</dbReference>
<gene>
    <name evidence="4" type="primary">AVEN_236879_1</name>
    <name evidence="4" type="ORF">CEXT_6201</name>
</gene>
<organism evidence="4 5">
    <name type="scientific">Caerostris extrusa</name>
    <name type="common">Bark spider</name>
    <name type="synonym">Caerostris bankana</name>
    <dbReference type="NCBI Taxonomy" id="172846"/>
    <lineage>
        <taxon>Eukaryota</taxon>
        <taxon>Metazoa</taxon>
        <taxon>Ecdysozoa</taxon>
        <taxon>Arthropoda</taxon>
        <taxon>Chelicerata</taxon>
        <taxon>Arachnida</taxon>
        <taxon>Araneae</taxon>
        <taxon>Araneomorphae</taxon>
        <taxon>Entelegynae</taxon>
        <taxon>Araneoidea</taxon>
        <taxon>Araneidae</taxon>
        <taxon>Caerostris</taxon>
    </lineage>
</organism>
<dbReference type="GO" id="GO:0008010">
    <property type="term" value="F:structural constituent of chitin-based larval cuticle"/>
    <property type="evidence" value="ECO:0007669"/>
    <property type="project" value="TreeGrafter"/>
</dbReference>
<dbReference type="Pfam" id="PF00379">
    <property type="entry name" value="Chitin_bind_4"/>
    <property type="match status" value="1"/>
</dbReference>
<evidence type="ECO:0000256" key="3">
    <source>
        <dbReference type="PROSITE-ProRule" id="PRU00497"/>
    </source>
</evidence>
<keyword evidence="2 3" id="KW-0193">Cuticle</keyword>
<reference evidence="4 5" key="1">
    <citation type="submission" date="2021-06" db="EMBL/GenBank/DDBJ databases">
        <title>Caerostris extrusa draft genome.</title>
        <authorList>
            <person name="Kono N."/>
            <person name="Arakawa K."/>
        </authorList>
    </citation>
    <scope>NUCLEOTIDE SEQUENCE [LARGE SCALE GENOMIC DNA]</scope>
</reference>